<accession>A0ACD5AIC5</accession>
<reference evidence="1" key="1">
    <citation type="journal article" date="2025" name="Int. J. Syst. Evol. Microbiol.">
        <title>Streptomyces citrinus sp. nov., with yellow diffusible pigment.</title>
        <authorList>
            <person name="He Y."/>
            <person name="Yang E."/>
            <person name="Xu J."/>
            <person name="Sun Y."/>
            <person name="Sun L."/>
        </authorList>
    </citation>
    <scope>NUCLEOTIDE SEQUENCE</scope>
    <source>
        <strain evidence="1">Q6</strain>
    </source>
</reference>
<evidence type="ECO:0000313" key="1">
    <source>
        <dbReference type="EMBL" id="WWQ66983.1"/>
    </source>
</evidence>
<dbReference type="EMBL" id="CP146022">
    <property type="protein sequence ID" value="WWQ66983.1"/>
    <property type="molecule type" value="Genomic_DNA"/>
</dbReference>
<keyword evidence="2" id="KW-1185">Reference proteome</keyword>
<dbReference type="Proteomes" id="UP001432251">
    <property type="component" value="Chromosome"/>
</dbReference>
<protein>
    <submittedName>
        <fullName evidence="1">Uncharacterized protein</fullName>
    </submittedName>
</protein>
<organism evidence="1 2">
    <name type="scientific">Streptomyces citrinus</name>
    <dbReference type="NCBI Taxonomy" id="3118173"/>
    <lineage>
        <taxon>Bacteria</taxon>
        <taxon>Bacillati</taxon>
        <taxon>Actinomycetota</taxon>
        <taxon>Actinomycetes</taxon>
        <taxon>Kitasatosporales</taxon>
        <taxon>Streptomycetaceae</taxon>
        <taxon>Streptomyces</taxon>
    </lineage>
</organism>
<gene>
    <name evidence="1" type="ORF">V2W30_29065</name>
</gene>
<evidence type="ECO:0000313" key="2">
    <source>
        <dbReference type="Proteomes" id="UP001432251"/>
    </source>
</evidence>
<name>A0ACD5AIC5_9ACTN</name>
<proteinExistence type="predicted"/>
<sequence>MAETTKTKQTAQRMKAGSAARSAGRSAASKASSAAEKSSSAAAGLREKGAGQVGALASRAKAGGAFLSTVPGRSLQAATTTWSVIKHRKAMAAGVGGGVLAGLAGAYALGRANARRGHGPITRWTGGRF</sequence>